<comment type="caution">
    <text evidence="2">The sequence shown here is derived from an EMBL/GenBank/DDBJ whole genome shotgun (WGS) entry which is preliminary data.</text>
</comment>
<feature type="transmembrane region" description="Helical" evidence="1">
    <location>
        <begin position="54"/>
        <end position="72"/>
    </location>
</feature>
<proteinExistence type="predicted"/>
<dbReference type="Proteomes" id="UP001529235">
    <property type="component" value="Unassembled WGS sequence"/>
</dbReference>
<dbReference type="PANTHER" id="PTHR30221:SF1">
    <property type="entry name" value="SMALL-CONDUCTANCE MECHANOSENSITIVE CHANNEL"/>
    <property type="match status" value="1"/>
</dbReference>
<sequence>MSSIIESLLPLVYRIIAAAIVIIVVWAITRLLTKILQLFFKTVEAEYIVRISELFKLLLYFVAAIIAANIIAPEIQVFSVLLLVIGLAVVFMFYDVLRNIGAELYVRYRNIVRRGDWIEIEGLNIHVLDFDSLGLWGETPRSEKVFVPYVKVLNSIITNRLTLLGLVTRVQVLVPTTYNVDNAKNAIAQAVKSIEEELATEPEIMYSGSSGDASTFIVELRVVNYRKLGKIIETLEKEIRNLIPEAKIKT</sequence>
<organism evidence="2 3">
    <name type="scientific">Ignisphaera cupida</name>
    <dbReference type="NCBI Taxonomy" id="3050454"/>
    <lineage>
        <taxon>Archaea</taxon>
        <taxon>Thermoproteota</taxon>
        <taxon>Thermoprotei</taxon>
        <taxon>Desulfurococcales</taxon>
        <taxon>Desulfurococcaceae</taxon>
        <taxon>Ignisphaera</taxon>
    </lineage>
</organism>
<reference evidence="2 3" key="1">
    <citation type="submission" date="2023-05" db="EMBL/GenBank/DDBJ databases">
        <title>A new hyperthermophilic archaea 'Ignisphaera cupida' sp. nov. and description of the family 'Ignisphaeraceae' fam. nov.</title>
        <authorList>
            <person name="Podosokorskaya O.A."/>
            <person name="Elcheninov A.G."/>
            <person name="Klukina A."/>
            <person name="Merkel A.Y."/>
        </authorList>
    </citation>
    <scope>NUCLEOTIDE SEQUENCE [LARGE SCALE GENOMIC DNA]</scope>
    <source>
        <strain evidence="2 3">4213-co</strain>
    </source>
</reference>
<keyword evidence="3" id="KW-1185">Reference proteome</keyword>
<dbReference type="PANTHER" id="PTHR30221">
    <property type="entry name" value="SMALL-CONDUCTANCE MECHANOSENSITIVE CHANNEL"/>
    <property type="match status" value="1"/>
</dbReference>
<dbReference type="Gene3D" id="1.10.287.1260">
    <property type="match status" value="1"/>
</dbReference>
<accession>A0ABD4Z7G5</accession>
<keyword evidence="1" id="KW-0472">Membrane</keyword>
<feature type="transmembrane region" description="Helical" evidence="1">
    <location>
        <begin position="12"/>
        <end position="33"/>
    </location>
</feature>
<evidence type="ECO:0000256" key="1">
    <source>
        <dbReference type="SAM" id="Phobius"/>
    </source>
</evidence>
<keyword evidence="1" id="KW-1133">Transmembrane helix</keyword>
<keyword evidence="1" id="KW-0812">Transmembrane</keyword>
<evidence type="ECO:0000313" key="3">
    <source>
        <dbReference type="Proteomes" id="UP001529235"/>
    </source>
</evidence>
<evidence type="ECO:0000313" key="2">
    <source>
        <dbReference type="EMBL" id="MDK6029174.1"/>
    </source>
</evidence>
<dbReference type="InterPro" id="IPR045275">
    <property type="entry name" value="MscS_archaea/bacteria_type"/>
</dbReference>
<dbReference type="RefSeq" id="WP_285274158.1">
    <property type="nucleotide sequence ID" value="NZ_JASNVW010000004.1"/>
</dbReference>
<dbReference type="AlphaFoldDB" id="A0ABD4Z7G5"/>
<gene>
    <name evidence="2" type="ORF">QPL79_07340</name>
</gene>
<dbReference type="EMBL" id="JASNVW010000004">
    <property type="protein sequence ID" value="MDK6029174.1"/>
    <property type="molecule type" value="Genomic_DNA"/>
</dbReference>
<protein>
    <submittedName>
        <fullName evidence="2">Mechanosensitive ion channel family protein</fullName>
    </submittedName>
</protein>
<name>A0ABD4Z7G5_9CREN</name>
<feature type="transmembrane region" description="Helical" evidence="1">
    <location>
        <begin position="78"/>
        <end position="97"/>
    </location>
</feature>